<organism evidence="1">
    <name type="scientific">bioreactor metagenome</name>
    <dbReference type="NCBI Taxonomy" id="1076179"/>
    <lineage>
        <taxon>unclassified sequences</taxon>
        <taxon>metagenomes</taxon>
        <taxon>ecological metagenomes</taxon>
    </lineage>
</organism>
<protein>
    <submittedName>
        <fullName evidence="1">Uncharacterized protein</fullName>
    </submittedName>
</protein>
<gene>
    <name evidence="1" type="ORF">SDC9_188571</name>
</gene>
<dbReference type="EMBL" id="VSSQ01097839">
    <property type="protein sequence ID" value="MPN41031.1"/>
    <property type="molecule type" value="Genomic_DNA"/>
</dbReference>
<reference evidence="1" key="1">
    <citation type="submission" date="2019-08" db="EMBL/GenBank/DDBJ databases">
        <authorList>
            <person name="Kucharzyk K."/>
            <person name="Murdoch R.W."/>
            <person name="Higgins S."/>
            <person name="Loffler F."/>
        </authorList>
    </citation>
    <scope>NUCLEOTIDE SEQUENCE</scope>
</reference>
<proteinExistence type="predicted"/>
<comment type="caution">
    <text evidence="1">The sequence shown here is derived from an EMBL/GenBank/DDBJ whole genome shotgun (WGS) entry which is preliminary data.</text>
</comment>
<dbReference type="AlphaFoldDB" id="A0A645HPQ1"/>
<accession>A0A645HPQ1</accession>
<evidence type="ECO:0000313" key="1">
    <source>
        <dbReference type="EMBL" id="MPN41031.1"/>
    </source>
</evidence>
<name>A0A645HPQ1_9ZZZZ</name>
<sequence length="81" mass="8899">MVTTLLLGQAAFRKTMTAEVAVSTIQSYTRFAGHYTHFKETIERLFKEQNLTSVGTLFAVLANFRSSSTNPALTAADNPLT</sequence>